<evidence type="ECO:0000313" key="1">
    <source>
        <dbReference type="EMBL" id="KAF4360554.1"/>
    </source>
</evidence>
<organism evidence="1 4">
    <name type="scientific">Cannabis sativa</name>
    <name type="common">Hemp</name>
    <name type="synonym">Marijuana</name>
    <dbReference type="NCBI Taxonomy" id="3483"/>
    <lineage>
        <taxon>Eukaryota</taxon>
        <taxon>Viridiplantae</taxon>
        <taxon>Streptophyta</taxon>
        <taxon>Embryophyta</taxon>
        <taxon>Tracheophyta</taxon>
        <taxon>Spermatophyta</taxon>
        <taxon>Magnoliopsida</taxon>
        <taxon>eudicotyledons</taxon>
        <taxon>Gunneridae</taxon>
        <taxon>Pentapetalae</taxon>
        <taxon>rosids</taxon>
        <taxon>fabids</taxon>
        <taxon>Rosales</taxon>
        <taxon>Cannabaceae</taxon>
        <taxon>Cannabis</taxon>
    </lineage>
</organism>
<keyword evidence="4" id="KW-1185">Reference proteome</keyword>
<dbReference type="EMBL" id="JAATIP010000160">
    <property type="protein sequence ID" value="KAF4365238.1"/>
    <property type="molecule type" value="Genomic_DNA"/>
</dbReference>
<comment type="caution">
    <text evidence="1">The sequence shown here is derived from an EMBL/GenBank/DDBJ whole genome shotgun (WGS) entry which is preliminary data.</text>
</comment>
<evidence type="ECO:0000313" key="3">
    <source>
        <dbReference type="Proteomes" id="UP000525078"/>
    </source>
</evidence>
<gene>
    <name evidence="2" type="ORF">F8388_017804</name>
    <name evidence="1" type="ORF">G4B88_015825</name>
</gene>
<evidence type="ECO:0000313" key="2">
    <source>
        <dbReference type="EMBL" id="KAF4365238.1"/>
    </source>
</evidence>
<dbReference type="Proteomes" id="UP000583929">
    <property type="component" value="Unassembled WGS sequence"/>
</dbReference>
<protein>
    <submittedName>
        <fullName evidence="1">Uncharacterized protein</fullName>
    </submittedName>
</protein>
<accession>A0A7J6EQ37</accession>
<reference evidence="3 4" key="1">
    <citation type="journal article" date="2020" name="bioRxiv">
        <title>Sequence and annotation of 42 cannabis genomes reveals extensive copy number variation in cannabinoid synthesis and pathogen resistance genes.</title>
        <authorList>
            <person name="Mckernan K.J."/>
            <person name="Helbert Y."/>
            <person name="Kane L.T."/>
            <person name="Ebling H."/>
            <person name="Zhang L."/>
            <person name="Liu B."/>
            <person name="Eaton Z."/>
            <person name="Mclaughlin S."/>
            <person name="Kingan S."/>
            <person name="Baybayan P."/>
            <person name="Concepcion G."/>
            <person name="Jordan M."/>
            <person name="Riva A."/>
            <person name="Barbazuk W."/>
            <person name="Harkins T."/>
        </authorList>
    </citation>
    <scope>NUCLEOTIDE SEQUENCE [LARGE SCALE GENOMIC DNA]</scope>
    <source>
        <strain evidence="3 4">cv. Jamaican Lion 4</strain>
        <strain evidence="1">Father</strain>
        <strain evidence="2">Mother</strain>
        <tissue evidence="1">Leaf</tissue>
    </source>
</reference>
<dbReference type="Proteomes" id="UP000525078">
    <property type="component" value="Unassembled WGS sequence"/>
</dbReference>
<sequence>MAQMKMSSIISFIVVVAIVFNLSSTTFAISGGRALNNIIQLHSSDQSQSEINSQDGKIVTIIEPASLEEVLFERLSQKNQCWGKFCAPWSPCQPGCLCVGPSGTGACVGLSK</sequence>
<dbReference type="EMBL" id="JAATIQ010000346">
    <property type="protein sequence ID" value="KAF4360554.1"/>
    <property type="molecule type" value="Genomic_DNA"/>
</dbReference>
<proteinExistence type="predicted"/>
<evidence type="ECO:0000313" key="4">
    <source>
        <dbReference type="Proteomes" id="UP000583929"/>
    </source>
</evidence>
<dbReference type="AlphaFoldDB" id="A0A7J6EQ37"/>
<name>A0A7J6EQ37_CANSA</name>